<organism evidence="2 3">
    <name type="scientific">Caerostris darwini</name>
    <dbReference type="NCBI Taxonomy" id="1538125"/>
    <lineage>
        <taxon>Eukaryota</taxon>
        <taxon>Metazoa</taxon>
        <taxon>Ecdysozoa</taxon>
        <taxon>Arthropoda</taxon>
        <taxon>Chelicerata</taxon>
        <taxon>Arachnida</taxon>
        <taxon>Araneae</taxon>
        <taxon>Araneomorphae</taxon>
        <taxon>Entelegynae</taxon>
        <taxon>Araneoidea</taxon>
        <taxon>Araneidae</taxon>
        <taxon>Caerostris</taxon>
    </lineage>
</organism>
<comment type="caution">
    <text evidence="2">The sequence shown here is derived from an EMBL/GenBank/DDBJ whole genome shotgun (WGS) entry which is preliminary data.</text>
</comment>
<dbReference type="AlphaFoldDB" id="A0AAV4TB30"/>
<accession>A0AAV4TB30</accession>
<protein>
    <submittedName>
        <fullName evidence="2">Uncharacterized protein</fullName>
    </submittedName>
</protein>
<feature type="region of interest" description="Disordered" evidence="1">
    <location>
        <begin position="48"/>
        <end position="127"/>
    </location>
</feature>
<name>A0AAV4TB30_9ARAC</name>
<feature type="compositionally biased region" description="Basic and acidic residues" evidence="1">
    <location>
        <begin position="1"/>
        <end position="25"/>
    </location>
</feature>
<gene>
    <name evidence="2" type="ORF">CDAR_372631</name>
</gene>
<evidence type="ECO:0000256" key="1">
    <source>
        <dbReference type="SAM" id="MobiDB-lite"/>
    </source>
</evidence>
<proteinExistence type="predicted"/>
<sequence length="127" mass="15375">MVSSDEKRNPNDISRKEDTWKEEKKRIRSRILRHEGVSQTDLLRTLNVIPRVRPSSRGQAKRRTDPKLNSLPNQEERSRRPRRKERWEEEKKKKRKKKRKREETEPERGSNHSSKEWSFIAQLGRGH</sequence>
<feature type="region of interest" description="Disordered" evidence="1">
    <location>
        <begin position="1"/>
        <end position="26"/>
    </location>
</feature>
<dbReference type="Proteomes" id="UP001054837">
    <property type="component" value="Unassembled WGS sequence"/>
</dbReference>
<feature type="compositionally biased region" description="Basic and acidic residues" evidence="1">
    <location>
        <begin position="101"/>
        <end position="115"/>
    </location>
</feature>
<keyword evidence="3" id="KW-1185">Reference proteome</keyword>
<reference evidence="2 3" key="1">
    <citation type="submission" date="2021-06" db="EMBL/GenBank/DDBJ databases">
        <title>Caerostris darwini draft genome.</title>
        <authorList>
            <person name="Kono N."/>
            <person name="Arakawa K."/>
        </authorList>
    </citation>
    <scope>NUCLEOTIDE SEQUENCE [LARGE SCALE GENOMIC DNA]</scope>
</reference>
<evidence type="ECO:0000313" key="3">
    <source>
        <dbReference type="Proteomes" id="UP001054837"/>
    </source>
</evidence>
<dbReference type="EMBL" id="BPLQ01009134">
    <property type="protein sequence ID" value="GIY41990.1"/>
    <property type="molecule type" value="Genomic_DNA"/>
</dbReference>
<evidence type="ECO:0000313" key="2">
    <source>
        <dbReference type="EMBL" id="GIY41990.1"/>
    </source>
</evidence>